<accession>A0A0J9E4Y2</accession>
<dbReference type="RefSeq" id="WP_049645453.1">
    <property type="nucleotide sequence ID" value="NZ_LFTY01000002.1"/>
</dbReference>
<feature type="transmembrane region" description="Helical" evidence="1">
    <location>
        <begin position="27"/>
        <end position="44"/>
    </location>
</feature>
<evidence type="ECO:0000313" key="2">
    <source>
        <dbReference type="EMBL" id="KMW57860.1"/>
    </source>
</evidence>
<comment type="caution">
    <text evidence="2">The sequence shown here is derived from an EMBL/GenBank/DDBJ whole genome shotgun (WGS) entry which is preliminary data.</text>
</comment>
<keyword evidence="1" id="KW-0472">Membrane</keyword>
<gene>
    <name evidence="2" type="ORF">AIOL_002828</name>
</gene>
<dbReference type="OrthoDB" id="7173339at2"/>
<sequence>MSETDSFIEEVSEEVRRERLFGYMRRYGWIAILAVVVLVAGAAYNEYRKAQDRAAAQARGDAILAALEAEAGAARLDILQGVEDADAAAPIVSMLAASEALAADDPAAAAAALEAIINDASHAQLYRDLATLKHAILTAGSTEPDARISALANLTRPGGAFRTLAEEQIAIAEVQKGDSAAAITRLQALVSDIEATEGLRLRARQLIVALGGTLEPS</sequence>
<protein>
    <submittedName>
        <fullName evidence="2">Uncharacterized protein</fullName>
    </submittedName>
</protein>
<keyword evidence="1" id="KW-1133">Transmembrane helix</keyword>
<dbReference type="AlphaFoldDB" id="A0A0J9E4Y2"/>
<dbReference type="STRING" id="1675527.AIOL_002828"/>
<organism evidence="2 3">
    <name type="scientific">Candidatus Rhodobacter oscarellae</name>
    <dbReference type="NCBI Taxonomy" id="1675527"/>
    <lineage>
        <taxon>Bacteria</taxon>
        <taxon>Pseudomonadati</taxon>
        <taxon>Pseudomonadota</taxon>
        <taxon>Alphaproteobacteria</taxon>
        <taxon>Rhodobacterales</taxon>
        <taxon>Rhodobacter group</taxon>
        <taxon>Rhodobacter</taxon>
    </lineage>
</organism>
<dbReference type="EMBL" id="LFTY01000002">
    <property type="protein sequence ID" value="KMW57860.1"/>
    <property type="molecule type" value="Genomic_DNA"/>
</dbReference>
<evidence type="ECO:0000313" key="3">
    <source>
        <dbReference type="Proteomes" id="UP000037178"/>
    </source>
</evidence>
<keyword evidence="3" id="KW-1185">Reference proteome</keyword>
<dbReference type="PATRIC" id="fig|1675527.3.peg.2960"/>
<keyword evidence="1" id="KW-0812">Transmembrane</keyword>
<reference evidence="2 3" key="1">
    <citation type="submission" date="2015-06" db="EMBL/GenBank/DDBJ databases">
        <title>Draft genome sequence of an Alphaproteobacteria species associated to the Mediterranean sponge Oscarella lobularis.</title>
        <authorList>
            <person name="Jourda C."/>
            <person name="Santini S."/>
            <person name="Claverie J.-M."/>
        </authorList>
    </citation>
    <scope>NUCLEOTIDE SEQUENCE [LARGE SCALE GENOMIC DNA]</scope>
    <source>
        <strain evidence="2">IGS</strain>
    </source>
</reference>
<name>A0A0J9E4Y2_9RHOB</name>
<proteinExistence type="predicted"/>
<dbReference type="Proteomes" id="UP000037178">
    <property type="component" value="Unassembled WGS sequence"/>
</dbReference>
<evidence type="ECO:0000256" key="1">
    <source>
        <dbReference type="SAM" id="Phobius"/>
    </source>
</evidence>